<evidence type="ECO:0000256" key="13">
    <source>
        <dbReference type="ARBA" id="ARBA00023080"/>
    </source>
</evidence>
<evidence type="ECO:0000256" key="5">
    <source>
        <dbReference type="ARBA" id="ARBA00022490"/>
    </source>
</evidence>
<organism evidence="19 20">
    <name type="scientific">Edaphochlamys debaryana</name>
    <dbReference type="NCBI Taxonomy" id="47281"/>
    <lineage>
        <taxon>Eukaryota</taxon>
        <taxon>Viridiplantae</taxon>
        <taxon>Chlorophyta</taxon>
        <taxon>core chlorophytes</taxon>
        <taxon>Chlorophyceae</taxon>
        <taxon>CS clade</taxon>
        <taxon>Chlamydomonadales</taxon>
        <taxon>Chlamydomonadales incertae sedis</taxon>
        <taxon>Edaphochlamys</taxon>
    </lineage>
</organism>
<dbReference type="Gene3D" id="1.20.5.190">
    <property type="match status" value="2"/>
</dbReference>
<evidence type="ECO:0000256" key="2">
    <source>
        <dbReference type="ARBA" id="ARBA00000937"/>
    </source>
</evidence>
<feature type="compositionally biased region" description="Low complexity" evidence="17">
    <location>
        <begin position="655"/>
        <end position="678"/>
    </location>
</feature>
<proteinExistence type="inferred from homology"/>
<feature type="compositionally biased region" description="Low complexity" evidence="17">
    <location>
        <begin position="389"/>
        <end position="405"/>
    </location>
</feature>
<keyword evidence="6" id="KW-0808">Transferase</keyword>
<keyword evidence="20" id="KW-1185">Reference proteome</keyword>
<feature type="region of interest" description="Disordered" evidence="17">
    <location>
        <begin position="555"/>
        <end position="620"/>
    </location>
</feature>
<accession>A0A835XQM4</accession>
<keyword evidence="9" id="KW-0418">Kinase</keyword>
<evidence type="ECO:0000256" key="17">
    <source>
        <dbReference type="SAM" id="MobiDB-lite"/>
    </source>
</evidence>
<evidence type="ECO:0000256" key="7">
    <source>
        <dbReference type="ARBA" id="ARBA00022723"/>
    </source>
</evidence>
<feature type="compositionally biased region" description="Low complexity" evidence="17">
    <location>
        <begin position="782"/>
        <end position="802"/>
    </location>
</feature>
<dbReference type="SMART" id="SM00562">
    <property type="entry name" value="NDK"/>
    <property type="match status" value="1"/>
</dbReference>
<evidence type="ECO:0000256" key="1">
    <source>
        <dbReference type="ARBA" id="ARBA00000082"/>
    </source>
</evidence>
<evidence type="ECO:0000313" key="20">
    <source>
        <dbReference type="Proteomes" id="UP000612055"/>
    </source>
</evidence>
<dbReference type="AlphaFoldDB" id="A0A835XQM4"/>
<dbReference type="InterPro" id="IPR000048">
    <property type="entry name" value="IQ_motif_EF-hand-BS"/>
</dbReference>
<feature type="compositionally biased region" description="Acidic residues" evidence="17">
    <location>
        <begin position="480"/>
        <end position="490"/>
    </location>
</feature>
<dbReference type="OrthoDB" id="2162449at2759"/>
<dbReference type="Proteomes" id="UP000612055">
    <property type="component" value="Unassembled WGS sequence"/>
</dbReference>
<comment type="catalytic activity">
    <reaction evidence="2">
        <text>a ribonucleoside 5'-diphosphate + ATP = a ribonucleoside 5'-triphosphate + ADP</text>
        <dbReference type="Rhea" id="RHEA:18113"/>
        <dbReference type="ChEBI" id="CHEBI:30616"/>
        <dbReference type="ChEBI" id="CHEBI:57930"/>
        <dbReference type="ChEBI" id="CHEBI:61557"/>
        <dbReference type="ChEBI" id="CHEBI:456216"/>
        <dbReference type="EC" id="2.7.4.6"/>
    </reaction>
</comment>
<feature type="binding site" evidence="15">
    <location>
        <position position="118"/>
    </location>
    <ligand>
        <name>ATP</name>
        <dbReference type="ChEBI" id="CHEBI:30616"/>
    </ligand>
</feature>
<evidence type="ECO:0000256" key="4">
    <source>
        <dbReference type="ARBA" id="ARBA00008142"/>
    </source>
</evidence>
<feature type="compositionally biased region" description="Low complexity" evidence="17">
    <location>
        <begin position="457"/>
        <end position="479"/>
    </location>
</feature>
<feature type="compositionally biased region" description="Low complexity" evidence="17">
    <location>
        <begin position="689"/>
        <end position="698"/>
    </location>
</feature>
<keyword evidence="14" id="KW-0966">Cell projection</keyword>
<gene>
    <name evidence="19" type="ORF">HYH03_013161</name>
</gene>
<feature type="domain" description="Nucleoside diphosphate kinase-like" evidence="18">
    <location>
        <begin position="4"/>
        <end position="144"/>
    </location>
</feature>
<comment type="caution">
    <text evidence="19">The sequence shown here is derived from an EMBL/GenBank/DDBJ whole genome shotgun (WGS) entry which is preliminary data.</text>
</comment>
<dbReference type="SUPFAM" id="SSF54919">
    <property type="entry name" value="Nucleoside diphosphate kinase, NDK"/>
    <property type="match status" value="1"/>
</dbReference>
<reference evidence="19" key="1">
    <citation type="journal article" date="2020" name="bioRxiv">
        <title>Comparative genomics of Chlamydomonas.</title>
        <authorList>
            <person name="Craig R.J."/>
            <person name="Hasan A.R."/>
            <person name="Ness R.W."/>
            <person name="Keightley P.D."/>
        </authorList>
    </citation>
    <scope>NUCLEOTIDE SEQUENCE</scope>
    <source>
        <strain evidence="19">CCAP 11/70</strain>
    </source>
</reference>
<feature type="compositionally biased region" description="Low complexity" evidence="17">
    <location>
        <begin position="275"/>
        <end position="296"/>
    </location>
</feature>
<keyword evidence="13" id="KW-0546">Nucleotide metabolism</keyword>
<keyword evidence="8" id="KW-0547">Nucleotide-binding</keyword>
<dbReference type="GO" id="GO:0006241">
    <property type="term" value="P:CTP biosynthetic process"/>
    <property type="evidence" value="ECO:0007669"/>
    <property type="project" value="InterPro"/>
</dbReference>
<evidence type="ECO:0000256" key="14">
    <source>
        <dbReference type="ARBA" id="ARBA00023273"/>
    </source>
</evidence>
<sequence length="824" mass="83557">MAELEKTFAIIKPDAVRAGKAEEIMQLIELNGFTIIAKQKLQLTKMRAEEFYGEHKGKDFFPRLVAYMTSGPVWALVLAKPDAIKGWRALMGPTNVLKAREEQPKCLRALYGTDNTQNATHGSDAPGSAAREIKFFFPHLVPEPVTDPAVASQFITTRIQPALSKALAALAREKPSADKFEAITFVAGYLLQNNPNKPKVLMPDEWDPALMGAEEDDEAEFLNARPAAVPTDAASAAEQAALLENAKNDMGGPPAASSEASEPEPAAPERPPSARPTSARPPSARPGSARPPSAGAAPPPGPERQPSTTGSIAGSASGRVASRQPSVAGSASGRPLSAQASAAADMRPLSAQASAVDARPPSAQASAAADVRPPSAQASAAGSVGGRTSSRQGSRQGSRPGSASAAPPPPPPPAEEEEDQAALEDAATKVQAAFRGYQARKEVAVMRAEVDAEPGVEAEGSAPPAEASGAPAPEPSEPQAEPEAEAEPEPQPEPSEPQPEVEAAPEAEREQSSAQASGLDLPEGVTAEMAEEAATLVQAHMRGYLARKQVAEIKAQRGPLDGSPSEAAAEPQPEPSEPAAEPEPEPEAAAEPEPAAEAEAELPAVSSKQSGLDLPDGVTEEMAEEAATLVQAHMRGFLARKQVAEIKAQRATDLAASESAADAGAGEPAPAAEESAAPEPEPAEEEAGEPTPEGSGEPAPEEAGEPAAEEAGEPAPEASGEPAPEDGGEAPPAEAEPAPEEAGEGAAGEGEPPAEGSGGAGEAEVSYGEEGGAGGSAGAGEGEVSYGESAGAPAEAGAGEPEVSYGEGEGAGEPELAEGEEGAE</sequence>
<evidence type="ECO:0000256" key="6">
    <source>
        <dbReference type="ARBA" id="ARBA00022679"/>
    </source>
</evidence>
<feature type="binding site" evidence="15">
    <location>
        <position position="60"/>
    </location>
    <ligand>
        <name>ATP</name>
        <dbReference type="ChEBI" id="CHEBI:30616"/>
    </ligand>
</feature>
<feature type="compositionally biased region" description="Acidic residues" evidence="17">
    <location>
        <begin position="810"/>
        <end position="824"/>
    </location>
</feature>
<dbReference type="PROSITE" id="PS51374">
    <property type="entry name" value="NDPK_LIKE"/>
    <property type="match status" value="1"/>
</dbReference>
<dbReference type="Gene3D" id="3.30.70.141">
    <property type="entry name" value="Nucleoside diphosphate kinase-like domain"/>
    <property type="match status" value="1"/>
</dbReference>
<feature type="binding site" evidence="15">
    <location>
        <position position="108"/>
    </location>
    <ligand>
        <name>ATP</name>
        <dbReference type="ChEBI" id="CHEBI:30616"/>
    </ligand>
</feature>
<feature type="region of interest" description="Disordered" evidence="17">
    <location>
        <begin position="449"/>
        <end position="527"/>
    </location>
</feature>
<evidence type="ECO:0000256" key="3">
    <source>
        <dbReference type="ARBA" id="ARBA00004138"/>
    </source>
</evidence>
<feature type="compositionally biased region" description="Acidic residues" evidence="17">
    <location>
        <begin position="699"/>
        <end position="712"/>
    </location>
</feature>
<feature type="compositionally biased region" description="Low complexity" evidence="17">
    <location>
        <begin position="247"/>
        <end position="264"/>
    </location>
</feature>
<evidence type="ECO:0000313" key="19">
    <source>
        <dbReference type="EMBL" id="KAG2488311.1"/>
    </source>
</evidence>
<evidence type="ECO:0000256" key="10">
    <source>
        <dbReference type="ARBA" id="ARBA00022801"/>
    </source>
</evidence>
<evidence type="ECO:0000256" key="9">
    <source>
        <dbReference type="ARBA" id="ARBA00022777"/>
    </source>
</evidence>
<dbReference type="PROSITE" id="PS00469">
    <property type="entry name" value="NDPK"/>
    <property type="match status" value="1"/>
</dbReference>
<feature type="binding site" evidence="15">
    <location>
        <position position="88"/>
    </location>
    <ligand>
        <name>ATP</name>
        <dbReference type="ChEBI" id="CHEBI:30616"/>
    </ligand>
</feature>
<protein>
    <recommendedName>
        <fullName evidence="18">Nucleoside diphosphate kinase-like domain-containing protein</fullName>
    </recommendedName>
</protein>
<evidence type="ECO:0000256" key="15">
    <source>
        <dbReference type="PROSITE-ProRule" id="PRU00706"/>
    </source>
</evidence>
<evidence type="ECO:0000259" key="18">
    <source>
        <dbReference type="SMART" id="SM00562"/>
    </source>
</evidence>
<dbReference type="GO" id="GO:0004550">
    <property type="term" value="F:nucleoside diphosphate kinase activity"/>
    <property type="evidence" value="ECO:0007669"/>
    <property type="project" value="UniProtKB-EC"/>
</dbReference>
<feature type="compositionally biased region" description="Gly residues" evidence="17">
    <location>
        <begin position="769"/>
        <end position="781"/>
    </location>
</feature>
<feature type="binding site" evidence="15">
    <location>
        <position position="12"/>
    </location>
    <ligand>
        <name>ATP</name>
        <dbReference type="ChEBI" id="CHEBI:30616"/>
    </ligand>
</feature>
<feature type="compositionally biased region" description="Pro residues" evidence="17">
    <location>
        <begin position="265"/>
        <end position="274"/>
    </location>
</feature>
<dbReference type="GO" id="GO:0046872">
    <property type="term" value="F:metal ion binding"/>
    <property type="evidence" value="ECO:0007669"/>
    <property type="project" value="UniProtKB-KW"/>
</dbReference>
<dbReference type="GO" id="GO:0005524">
    <property type="term" value="F:ATP binding"/>
    <property type="evidence" value="ECO:0007669"/>
    <property type="project" value="UniProtKB-KW"/>
</dbReference>
<evidence type="ECO:0000256" key="11">
    <source>
        <dbReference type="ARBA" id="ARBA00022840"/>
    </source>
</evidence>
<feature type="binding site" evidence="15">
    <location>
        <position position="94"/>
    </location>
    <ligand>
        <name>ATP</name>
        <dbReference type="ChEBI" id="CHEBI:30616"/>
    </ligand>
</feature>
<feature type="region of interest" description="Disordered" evidence="17">
    <location>
        <begin position="647"/>
        <end position="824"/>
    </location>
</feature>
<dbReference type="Gene3D" id="1.20.890.10">
    <property type="entry name" value="cAMP-dependent protein kinase regulatory subunit, dimerization-anchoring domain"/>
    <property type="match status" value="1"/>
</dbReference>
<comment type="catalytic activity">
    <reaction evidence="1">
        <text>a 2'-deoxyribonucleoside 5'-diphosphate + ATP = a 2'-deoxyribonucleoside 5'-triphosphate + ADP</text>
        <dbReference type="Rhea" id="RHEA:44640"/>
        <dbReference type="ChEBI" id="CHEBI:30616"/>
        <dbReference type="ChEBI" id="CHEBI:61560"/>
        <dbReference type="ChEBI" id="CHEBI:73316"/>
        <dbReference type="ChEBI" id="CHEBI:456216"/>
        <dbReference type="EC" id="2.7.4.6"/>
    </reaction>
</comment>
<keyword evidence="12" id="KW-0460">Magnesium</keyword>
<dbReference type="PANTHER" id="PTHR46161:SF3">
    <property type="entry name" value="NUCLEOSIDE DIPHOSPHATE KINASE DDB_G0292928-RELATED"/>
    <property type="match status" value="1"/>
</dbReference>
<feature type="region of interest" description="Disordered" evidence="17">
    <location>
        <begin position="247"/>
        <end position="429"/>
    </location>
</feature>
<dbReference type="Pfam" id="PF00334">
    <property type="entry name" value="NDK"/>
    <property type="match status" value="1"/>
</dbReference>
<dbReference type="SMART" id="SM00015">
    <property type="entry name" value="IQ"/>
    <property type="match status" value="3"/>
</dbReference>
<feature type="compositionally biased region" description="Acidic residues" evidence="17">
    <location>
        <begin position="580"/>
        <end position="600"/>
    </location>
</feature>
<dbReference type="InterPro" id="IPR001564">
    <property type="entry name" value="Nucleoside_diP_kinase"/>
</dbReference>
<keyword evidence="11" id="KW-0067">ATP-binding</keyword>
<feature type="compositionally biased region" description="Low complexity" evidence="17">
    <location>
        <begin position="713"/>
        <end position="722"/>
    </location>
</feature>
<dbReference type="CDD" id="cd23767">
    <property type="entry name" value="IQCD"/>
    <property type="match status" value="2"/>
</dbReference>
<dbReference type="GO" id="GO:0006183">
    <property type="term" value="P:GTP biosynthetic process"/>
    <property type="evidence" value="ECO:0007669"/>
    <property type="project" value="InterPro"/>
</dbReference>
<dbReference type="PANTHER" id="PTHR46161">
    <property type="entry name" value="NUCLEOSIDE DIPHOSPHATE KINASE"/>
    <property type="match status" value="1"/>
</dbReference>
<dbReference type="InterPro" id="IPR034907">
    <property type="entry name" value="NDK-like_dom"/>
</dbReference>
<evidence type="ECO:0000256" key="16">
    <source>
        <dbReference type="RuleBase" id="RU004011"/>
    </source>
</evidence>
<dbReference type="GO" id="GO:0005929">
    <property type="term" value="C:cilium"/>
    <property type="evidence" value="ECO:0007669"/>
    <property type="project" value="UniProtKB-SubCell"/>
</dbReference>
<dbReference type="PRINTS" id="PR01243">
    <property type="entry name" value="NUCDPKINASE"/>
</dbReference>
<dbReference type="InterPro" id="IPR036850">
    <property type="entry name" value="NDK-like_dom_sf"/>
</dbReference>
<feature type="compositionally biased region" description="Low complexity" evidence="17">
    <location>
        <begin position="307"/>
        <end position="318"/>
    </location>
</feature>
<dbReference type="InterPro" id="IPR023005">
    <property type="entry name" value="Nucleoside_diP_kinase_AS"/>
</dbReference>
<dbReference type="Pfam" id="PF00612">
    <property type="entry name" value="IQ"/>
    <property type="match status" value="3"/>
</dbReference>
<dbReference type="GO" id="GO:0006228">
    <property type="term" value="P:UTP biosynthetic process"/>
    <property type="evidence" value="ECO:0007669"/>
    <property type="project" value="InterPro"/>
</dbReference>
<dbReference type="EMBL" id="JAEHOE010000085">
    <property type="protein sequence ID" value="KAG2488311.1"/>
    <property type="molecule type" value="Genomic_DNA"/>
</dbReference>
<comment type="subcellular location">
    <subcellularLocation>
        <location evidence="3">Cell projection</location>
        <location evidence="3">Cilium</location>
    </subcellularLocation>
</comment>
<dbReference type="FunFam" id="3.30.70.141:FF:000010">
    <property type="entry name" value="Nucleoside diphosphate kinase 7"/>
    <property type="match status" value="1"/>
</dbReference>
<comment type="similarity">
    <text evidence="4 15 16">Belongs to the NDK family.</text>
</comment>
<dbReference type="PROSITE" id="PS50096">
    <property type="entry name" value="IQ"/>
    <property type="match status" value="3"/>
</dbReference>
<keyword evidence="10" id="KW-0378">Hydrolase</keyword>
<evidence type="ECO:0000256" key="8">
    <source>
        <dbReference type="ARBA" id="ARBA00022741"/>
    </source>
</evidence>
<keyword evidence="5" id="KW-0963">Cytoplasm</keyword>
<name>A0A835XQM4_9CHLO</name>
<evidence type="ECO:0000256" key="12">
    <source>
        <dbReference type="ARBA" id="ARBA00022842"/>
    </source>
</evidence>
<keyword evidence="7" id="KW-0479">Metal-binding</keyword>
<dbReference type="GO" id="GO:0016787">
    <property type="term" value="F:hydrolase activity"/>
    <property type="evidence" value="ECO:0007669"/>
    <property type="project" value="UniProtKB-KW"/>
</dbReference>
<feature type="active site" description="Pros-phosphohistidine intermediate" evidence="15">
    <location>
        <position position="121"/>
    </location>
</feature>
<feature type="compositionally biased region" description="Low complexity" evidence="17">
    <location>
        <begin position="357"/>
        <end position="382"/>
    </location>
</feature>